<dbReference type="SUPFAM" id="SSF54160">
    <property type="entry name" value="Chromo domain-like"/>
    <property type="match status" value="1"/>
</dbReference>
<evidence type="ECO:0000313" key="4">
    <source>
        <dbReference type="EMBL" id="KAK8935006.1"/>
    </source>
</evidence>
<dbReference type="InterPro" id="IPR012337">
    <property type="entry name" value="RNaseH-like_sf"/>
</dbReference>
<dbReference type="PANTHER" id="PTHR45835:SF99">
    <property type="entry name" value="CHROMO DOMAIN-CONTAINING PROTEIN-RELATED"/>
    <property type="match status" value="1"/>
</dbReference>
<dbReference type="GO" id="GO:0015074">
    <property type="term" value="P:DNA integration"/>
    <property type="evidence" value="ECO:0007669"/>
    <property type="project" value="InterPro"/>
</dbReference>
<evidence type="ECO:0000256" key="2">
    <source>
        <dbReference type="SAM" id="MobiDB-lite"/>
    </source>
</evidence>
<reference evidence="4 5" key="1">
    <citation type="journal article" date="2022" name="Nat. Plants">
        <title>Genomes of leafy and leafless Platanthera orchids illuminate the evolution of mycoheterotrophy.</title>
        <authorList>
            <person name="Li M.H."/>
            <person name="Liu K.W."/>
            <person name="Li Z."/>
            <person name="Lu H.C."/>
            <person name="Ye Q.L."/>
            <person name="Zhang D."/>
            <person name="Wang J.Y."/>
            <person name="Li Y.F."/>
            <person name="Zhong Z.M."/>
            <person name="Liu X."/>
            <person name="Yu X."/>
            <person name="Liu D.K."/>
            <person name="Tu X.D."/>
            <person name="Liu B."/>
            <person name="Hao Y."/>
            <person name="Liao X.Y."/>
            <person name="Jiang Y.T."/>
            <person name="Sun W.H."/>
            <person name="Chen J."/>
            <person name="Chen Y.Q."/>
            <person name="Ai Y."/>
            <person name="Zhai J.W."/>
            <person name="Wu S.S."/>
            <person name="Zhou Z."/>
            <person name="Hsiao Y.Y."/>
            <person name="Wu W.L."/>
            <person name="Chen Y.Y."/>
            <person name="Lin Y.F."/>
            <person name="Hsu J.L."/>
            <person name="Li C.Y."/>
            <person name="Wang Z.W."/>
            <person name="Zhao X."/>
            <person name="Zhong W.Y."/>
            <person name="Ma X.K."/>
            <person name="Ma L."/>
            <person name="Huang J."/>
            <person name="Chen G.Z."/>
            <person name="Huang M.Z."/>
            <person name="Huang L."/>
            <person name="Peng D.H."/>
            <person name="Luo Y.B."/>
            <person name="Zou S.Q."/>
            <person name="Chen S.P."/>
            <person name="Lan S."/>
            <person name="Tsai W.C."/>
            <person name="Van de Peer Y."/>
            <person name="Liu Z.J."/>
        </authorList>
    </citation>
    <scope>NUCLEOTIDE SEQUENCE [LARGE SCALE GENOMIC DNA]</scope>
    <source>
        <strain evidence="4">Lor287</strain>
    </source>
</reference>
<accession>A0AAP0BC06</accession>
<proteinExistence type="predicted"/>
<keyword evidence="1" id="KW-0175">Coiled coil</keyword>
<dbReference type="PROSITE" id="PS50994">
    <property type="entry name" value="INTEGRASE"/>
    <property type="match status" value="1"/>
</dbReference>
<feature type="domain" description="Integrase catalytic" evidence="3">
    <location>
        <begin position="1"/>
        <end position="150"/>
    </location>
</feature>
<dbReference type="InterPro" id="IPR016197">
    <property type="entry name" value="Chromo-like_dom_sf"/>
</dbReference>
<name>A0AAP0BC06_9ASPA</name>
<dbReference type="Proteomes" id="UP001418222">
    <property type="component" value="Unassembled WGS sequence"/>
</dbReference>
<evidence type="ECO:0000256" key="1">
    <source>
        <dbReference type="SAM" id="Coils"/>
    </source>
</evidence>
<dbReference type="GO" id="GO:0003676">
    <property type="term" value="F:nucleic acid binding"/>
    <property type="evidence" value="ECO:0007669"/>
    <property type="project" value="InterPro"/>
</dbReference>
<dbReference type="InterPro" id="IPR001584">
    <property type="entry name" value="Integrase_cat-core"/>
</dbReference>
<keyword evidence="5" id="KW-1185">Reference proteome</keyword>
<evidence type="ECO:0000313" key="5">
    <source>
        <dbReference type="Proteomes" id="UP001418222"/>
    </source>
</evidence>
<organism evidence="4 5">
    <name type="scientific">Platanthera zijinensis</name>
    <dbReference type="NCBI Taxonomy" id="2320716"/>
    <lineage>
        <taxon>Eukaryota</taxon>
        <taxon>Viridiplantae</taxon>
        <taxon>Streptophyta</taxon>
        <taxon>Embryophyta</taxon>
        <taxon>Tracheophyta</taxon>
        <taxon>Spermatophyta</taxon>
        <taxon>Magnoliopsida</taxon>
        <taxon>Liliopsida</taxon>
        <taxon>Asparagales</taxon>
        <taxon>Orchidaceae</taxon>
        <taxon>Orchidoideae</taxon>
        <taxon>Orchideae</taxon>
        <taxon>Orchidinae</taxon>
        <taxon>Platanthera</taxon>
    </lineage>
</organism>
<evidence type="ECO:0000259" key="3">
    <source>
        <dbReference type="PROSITE" id="PS50994"/>
    </source>
</evidence>
<protein>
    <recommendedName>
        <fullName evidence="3">Integrase catalytic domain-containing protein</fullName>
    </recommendedName>
</protein>
<gene>
    <name evidence="4" type="ORF">KSP39_PZI014884</name>
</gene>
<dbReference type="EMBL" id="JBBWWQ010000012">
    <property type="protein sequence ID" value="KAK8935006.1"/>
    <property type="molecule type" value="Genomic_DNA"/>
</dbReference>
<dbReference type="AlphaFoldDB" id="A0AAP0BC06"/>
<feature type="coiled-coil region" evidence="1">
    <location>
        <begin position="171"/>
        <end position="198"/>
    </location>
</feature>
<feature type="region of interest" description="Disordered" evidence="2">
    <location>
        <begin position="335"/>
        <end position="363"/>
    </location>
</feature>
<dbReference type="Gene3D" id="3.30.420.10">
    <property type="entry name" value="Ribonuclease H-like superfamily/Ribonuclease H"/>
    <property type="match status" value="1"/>
</dbReference>
<dbReference type="PANTHER" id="PTHR45835">
    <property type="entry name" value="YALI0A06105P"/>
    <property type="match status" value="1"/>
</dbReference>
<dbReference type="SUPFAM" id="SSF53098">
    <property type="entry name" value="Ribonuclease H-like"/>
    <property type="match status" value="1"/>
</dbReference>
<dbReference type="InterPro" id="IPR036397">
    <property type="entry name" value="RNaseH_sf"/>
</dbReference>
<sequence length="468" mass="53563">MDFINGLPKSQGKSVILVVVDKLSKYGHFLALIHPYTGESVTDFFAREIVRLHGIPCAIIFNRDPTFVGAFWKELFRLQGTCLRFITAHHPQTDGQTEVLNRSLKTYLCCFVMDEPQTWTGWLHWAEYFYNTSYHSASKLTPFKVVYGCPPPTLSSYESGSTALPAVDRALRDRDRTLATLRENLRTAQDRMKTQADKHRKDREFAVGDEVFLKLRSYRQLSVARRTNQKFSLRYYGPFLQTSPFLPEATVAGELWPLPEDILMIKWKHRGAEYRPEILVKWKHLTTIHNTWVDLMEFQELYPDYHLGDKLVLDGKGNVTPPDGVRLFGRQYARRRKEETNNNGAEPSGSAPSHKADGLGPNHPVQPLVWGRRPARSWPRIRYQSLLCRTTHLHAKRKVRPLPKSPFEKRVEDIGVAYGREQGVLQVKGLSCILSEIFRFAARTLIGVRFEEILQIPAAGGPCATAET</sequence>
<comment type="caution">
    <text evidence="4">The sequence shown here is derived from an EMBL/GenBank/DDBJ whole genome shotgun (WGS) entry which is preliminary data.</text>
</comment>